<protein>
    <recommendedName>
        <fullName evidence="1">HemN C-terminal domain-containing protein</fullName>
    </recommendedName>
</protein>
<keyword evidence="3" id="KW-1185">Reference proteome</keyword>
<dbReference type="InterPro" id="IPR058240">
    <property type="entry name" value="rSAM_sf"/>
</dbReference>
<evidence type="ECO:0000259" key="1">
    <source>
        <dbReference type="Pfam" id="PF06969"/>
    </source>
</evidence>
<dbReference type="Proteomes" id="UP001606300">
    <property type="component" value="Unassembled WGS sequence"/>
</dbReference>
<feature type="domain" description="HemN C-terminal" evidence="1">
    <location>
        <begin position="47"/>
        <end position="111"/>
    </location>
</feature>
<dbReference type="EMBL" id="JBIGHY010000007">
    <property type="protein sequence ID" value="MFG6416129.1"/>
    <property type="molecule type" value="Genomic_DNA"/>
</dbReference>
<comment type="caution">
    <text evidence="2">The sequence shown here is derived from an EMBL/GenBank/DDBJ whole genome shotgun (WGS) entry which is preliminary data.</text>
</comment>
<dbReference type="InterPro" id="IPR010723">
    <property type="entry name" value="HemN_C"/>
</dbReference>
<dbReference type="SUPFAM" id="SSF102114">
    <property type="entry name" value="Radical SAM enzymes"/>
    <property type="match status" value="1"/>
</dbReference>
<organism evidence="2 3">
    <name type="scientific">Pelomonas dachongensis</name>
    <dbReference type="NCBI Taxonomy" id="3299029"/>
    <lineage>
        <taxon>Bacteria</taxon>
        <taxon>Pseudomonadati</taxon>
        <taxon>Pseudomonadota</taxon>
        <taxon>Betaproteobacteria</taxon>
        <taxon>Burkholderiales</taxon>
        <taxon>Sphaerotilaceae</taxon>
        <taxon>Roseateles</taxon>
    </lineage>
</organism>
<dbReference type="RefSeq" id="WP_394472196.1">
    <property type="nucleotide sequence ID" value="NZ_JBIGHY010000007.1"/>
</dbReference>
<accession>A0ABW7ERJ7</accession>
<reference evidence="2 3" key="1">
    <citation type="submission" date="2024-09" db="EMBL/GenBank/DDBJ databases">
        <title>Novel species of the genus Pelomonas and Roseateles isolated from streams.</title>
        <authorList>
            <person name="Lu H."/>
        </authorList>
    </citation>
    <scope>NUCLEOTIDE SEQUENCE [LARGE SCALE GENOMIC DNA]</scope>
    <source>
        <strain evidence="2 3">DC23W</strain>
    </source>
</reference>
<dbReference type="Pfam" id="PF06969">
    <property type="entry name" value="HemN_C"/>
    <property type="match status" value="1"/>
</dbReference>
<evidence type="ECO:0000313" key="2">
    <source>
        <dbReference type="EMBL" id="MFG6416129.1"/>
    </source>
</evidence>
<proteinExistence type="predicted"/>
<name>A0ABW7ERJ7_9BURK</name>
<gene>
    <name evidence="2" type="ORF">ACG02S_19720</name>
</gene>
<evidence type="ECO:0000313" key="3">
    <source>
        <dbReference type="Proteomes" id="UP001606300"/>
    </source>
</evidence>
<sequence>MLAGTYTRTLHWSTGYAVARAATRDLVEDFIAQDDAQFAHATHGFELDGEEQRRRFFIQSLLTEPGLSHEAYARRFGSAALDDLPQLRELAALELADDDGRLLALNERGIAYADTIGPWLASAGVSMWLPRRPAPCPLVAALPVPKVQS</sequence>